<evidence type="ECO:0000313" key="7">
    <source>
        <dbReference type="Proteomes" id="UP000606921"/>
    </source>
</evidence>
<dbReference type="RefSeq" id="WP_142593899.1">
    <property type="nucleotide sequence ID" value="NZ_CABFWF030000016.1"/>
</dbReference>
<dbReference type="Proteomes" id="UP000606921">
    <property type="component" value="Unassembled WGS sequence"/>
</dbReference>
<evidence type="ECO:0000259" key="4">
    <source>
        <dbReference type="Pfam" id="PF00440"/>
    </source>
</evidence>
<protein>
    <submittedName>
        <fullName evidence="6">TetR/AcrR family transcriptional regulator</fullName>
    </submittedName>
</protein>
<keyword evidence="3" id="KW-0804">Transcription</keyword>
<dbReference type="EMBL" id="CABFWF030000016">
    <property type="protein sequence ID" value="CAD7052685.1"/>
    <property type="molecule type" value="Genomic_DNA"/>
</dbReference>
<keyword evidence="7" id="KW-1185">Reference proteome</keyword>
<evidence type="ECO:0000256" key="1">
    <source>
        <dbReference type="ARBA" id="ARBA00023015"/>
    </source>
</evidence>
<keyword evidence="2" id="KW-0238">DNA-binding</keyword>
<dbReference type="Pfam" id="PF00440">
    <property type="entry name" value="TetR_N"/>
    <property type="match status" value="1"/>
</dbReference>
<dbReference type="InterPro" id="IPR054156">
    <property type="entry name" value="YxaF_TetR_C"/>
</dbReference>
<dbReference type="PANTHER" id="PTHR47506">
    <property type="entry name" value="TRANSCRIPTIONAL REGULATORY PROTEIN"/>
    <property type="match status" value="1"/>
</dbReference>
<dbReference type="SUPFAM" id="SSF48498">
    <property type="entry name" value="Tetracyclin repressor-like, C-terminal domain"/>
    <property type="match status" value="1"/>
</dbReference>
<gene>
    <name evidence="6" type="ORF">REJC140_01897</name>
</gene>
<comment type="caution">
    <text evidence="6">The sequence shown here is derived from an EMBL/GenBank/DDBJ whole genome shotgun (WGS) entry which is preliminary data.</text>
</comment>
<dbReference type="Gene3D" id="1.10.357.10">
    <property type="entry name" value="Tetracycline Repressor, domain 2"/>
    <property type="match status" value="1"/>
</dbReference>
<evidence type="ECO:0000256" key="2">
    <source>
        <dbReference type="ARBA" id="ARBA00023125"/>
    </source>
</evidence>
<dbReference type="InterPro" id="IPR009057">
    <property type="entry name" value="Homeodomain-like_sf"/>
</dbReference>
<evidence type="ECO:0000259" key="5">
    <source>
        <dbReference type="Pfam" id="PF21993"/>
    </source>
</evidence>
<feature type="domain" description="HTH tetR-type" evidence="4">
    <location>
        <begin position="16"/>
        <end position="55"/>
    </location>
</feature>
<dbReference type="InterPro" id="IPR036271">
    <property type="entry name" value="Tet_transcr_reg_TetR-rel_C_sf"/>
</dbReference>
<organism evidence="6 7">
    <name type="scientific">Pseudorhizobium endolithicum</name>
    <dbReference type="NCBI Taxonomy" id="1191678"/>
    <lineage>
        <taxon>Bacteria</taxon>
        <taxon>Pseudomonadati</taxon>
        <taxon>Pseudomonadota</taxon>
        <taxon>Alphaproteobacteria</taxon>
        <taxon>Hyphomicrobiales</taxon>
        <taxon>Rhizobiaceae</taxon>
        <taxon>Rhizobium/Agrobacterium group</taxon>
        <taxon>Pseudorhizobium</taxon>
    </lineage>
</organism>
<reference evidence="6 7" key="1">
    <citation type="submission" date="2020-11" db="EMBL/GenBank/DDBJ databases">
        <authorList>
            <person name="Lassalle F."/>
        </authorList>
    </citation>
    <scope>NUCLEOTIDE SEQUENCE [LARGE SCALE GENOMIC DNA]</scope>
    <source>
        <strain evidence="6 7">JC140</strain>
    </source>
</reference>
<accession>A0ABN7JX68</accession>
<evidence type="ECO:0000256" key="3">
    <source>
        <dbReference type="ARBA" id="ARBA00023163"/>
    </source>
</evidence>
<dbReference type="Pfam" id="PF21993">
    <property type="entry name" value="TetR_C_13_2"/>
    <property type="match status" value="1"/>
</dbReference>
<evidence type="ECO:0000313" key="6">
    <source>
        <dbReference type="EMBL" id="CAD7052685.1"/>
    </source>
</evidence>
<feature type="domain" description="Transcriptional regulator LmrA/YxaF-like C-terminal" evidence="5">
    <location>
        <begin position="98"/>
        <end position="174"/>
    </location>
</feature>
<dbReference type="SUPFAM" id="SSF46689">
    <property type="entry name" value="Homeodomain-like"/>
    <property type="match status" value="1"/>
</dbReference>
<dbReference type="InterPro" id="IPR001647">
    <property type="entry name" value="HTH_TetR"/>
</dbReference>
<name>A0ABN7JX68_9HYPH</name>
<proteinExistence type="predicted"/>
<keyword evidence="1" id="KW-0805">Transcription regulation</keyword>
<sequence>MPRIVHERADTFPLIAEVFREFGYEGTSYSRITGATGLSKGSLYHFFPGGKEEMAAVLLTEIHDWFESNVFAQLTSQEPDVSIRNMWAATGRYFFQGERICLMGAFALDQTRNRFSSMIRRYFSRWIETLQNALIRGGMKSENAAALAEAAVGNIQGALILARALDDPKFFERALHRLEAEIHAGINNSTP</sequence>
<dbReference type="PANTHER" id="PTHR47506:SF1">
    <property type="entry name" value="HTH-TYPE TRANSCRIPTIONAL REGULATOR YJDC"/>
    <property type="match status" value="1"/>
</dbReference>